<dbReference type="AlphaFoldDB" id="A0A426X153"/>
<protein>
    <submittedName>
        <fullName evidence="2">Uncharacterized protein</fullName>
    </submittedName>
</protein>
<sequence>MGCKASRLVLTGEERRRRRRRRRRYLLLLLMSLSFLAFVELELSCVGFPGRDGGLPHSLLLASIFIFLHGGSEELRVEKVERFKRCHETVDKEEIERGGEVGEAARNHHLGLTRLVVLSRFLEADPLSCMPFCTLSVSAADLFQPDKEKEVWSAANGDWEEIRKV</sequence>
<evidence type="ECO:0000256" key="1">
    <source>
        <dbReference type="SAM" id="Phobius"/>
    </source>
</evidence>
<dbReference type="Proteomes" id="UP000287651">
    <property type="component" value="Unassembled WGS sequence"/>
</dbReference>
<organism evidence="2 3">
    <name type="scientific">Ensete ventricosum</name>
    <name type="common">Abyssinian banana</name>
    <name type="synonym">Musa ensete</name>
    <dbReference type="NCBI Taxonomy" id="4639"/>
    <lineage>
        <taxon>Eukaryota</taxon>
        <taxon>Viridiplantae</taxon>
        <taxon>Streptophyta</taxon>
        <taxon>Embryophyta</taxon>
        <taxon>Tracheophyta</taxon>
        <taxon>Spermatophyta</taxon>
        <taxon>Magnoliopsida</taxon>
        <taxon>Liliopsida</taxon>
        <taxon>Zingiberales</taxon>
        <taxon>Musaceae</taxon>
        <taxon>Ensete</taxon>
    </lineage>
</organism>
<gene>
    <name evidence="2" type="ORF">B296_00058084</name>
</gene>
<keyword evidence="1" id="KW-0812">Transmembrane</keyword>
<evidence type="ECO:0000313" key="3">
    <source>
        <dbReference type="Proteomes" id="UP000287651"/>
    </source>
</evidence>
<feature type="transmembrane region" description="Helical" evidence="1">
    <location>
        <begin position="25"/>
        <end position="49"/>
    </location>
</feature>
<evidence type="ECO:0000313" key="2">
    <source>
        <dbReference type="EMBL" id="RRT33190.1"/>
    </source>
</evidence>
<comment type="caution">
    <text evidence="2">The sequence shown here is derived from an EMBL/GenBank/DDBJ whole genome shotgun (WGS) entry which is preliminary data.</text>
</comment>
<keyword evidence="1" id="KW-1133">Transmembrane helix</keyword>
<accession>A0A426X153</accession>
<reference evidence="2 3" key="1">
    <citation type="journal article" date="2014" name="Agronomy (Basel)">
        <title>A Draft Genome Sequence for Ensete ventricosum, the Drought-Tolerant Tree Against Hunger.</title>
        <authorList>
            <person name="Harrison J."/>
            <person name="Moore K.A."/>
            <person name="Paszkiewicz K."/>
            <person name="Jones T."/>
            <person name="Grant M."/>
            <person name="Ambacheew D."/>
            <person name="Muzemil S."/>
            <person name="Studholme D.J."/>
        </authorList>
    </citation>
    <scope>NUCLEOTIDE SEQUENCE [LARGE SCALE GENOMIC DNA]</scope>
</reference>
<proteinExistence type="predicted"/>
<name>A0A426X153_ENSVE</name>
<dbReference type="EMBL" id="AMZH03029699">
    <property type="protein sequence ID" value="RRT33190.1"/>
    <property type="molecule type" value="Genomic_DNA"/>
</dbReference>
<keyword evidence="1" id="KW-0472">Membrane</keyword>